<dbReference type="Proteomes" id="UP000325292">
    <property type="component" value="Chromosome"/>
</dbReference>
<dbReference type="InterPro" id="IPR037278">
    <property type="entry name" value="ARFGAP/RecO"/>
</dbReference>
<evidence type="ECO:0000256" key="6">
    <source>
        <dbReference type="ARBA" id="ARBA00033409"/>
    </source>
</evidence>
<proteinExistence type="inferred from homology"/>
<dbReference type="HAMAP" id="MF_00201">
    <property type="entry name" value="RecO"/>
    <property type="match status" value="1"/>
</dbReference>
<evidence type="ECO:0000256" key="4">
    <source>
        <dbReference type="ARBA" id="ARBA00023172"/>
    </source>
</evidence>
<dbReference type="Gene3D" id="2.40.50.140">
    <property type="entry name" value="Nucleic acid-binding proteins"/>
    <property type="match status" value="1"/>
</dbReference>
<dbReference type="Gene3D" id="6.20.220.20">
    <property type="entry name" value="Recombination protein O, zinc-binding domain"/>
    <property type="match status" value="1"/>
</dbReference>
<evidence type="ECO:0000313" key="10">
    <source>
        <dbReference type="Proteomes" id="UP000325292"/>
    </source>
</evidence>
<dbReference type="SUPFAM" id="SSF50249">
    <property type="entry name" value="Nucleic acid-binding proteins"/>
    <property type="match status" value="1"/>
</dbReference>
<dbReference type="EMBL" id="CP019454">
    <property type="protein sequence ID" value="AUW93223.1"/>
    <property type="molecule type" value="Genomic_DNA"/>
</dbReference>
<dbReference type="Pfam" id="PF11967">
    <property type="entry name" value="RecO_N"/>
    <property type="match status" value="1"/>
</dbReference>
<evidence type="ECO:0000259" key="8">
    <source>
        <dbReference type="Pfam" id="PF11967"/>
    </source>
</evidence>
<dbReference type="InterPro" id="IPR012340">
    <property type="entry name" value="NA-bd_OB-fold"/>
</dbReference>
<name>A0ABM6RPG7_9FIRM</name>
<feature type="domain" description="DNA replication/recombination mediator RecO N-terminal" evidence="8">
    <location>
        <begin position="1"/>
        <end position="79"/>
    </location>
</feature>
<reference evidence="9 10" key="1">
    <citation type="journal article" date="2019" name="Sci. Rep.">
        <title>Sulfobacillus thermotolerans: new insights into resistance and metabolic capacities of acidophilic chemolithotrophs.</title>
        <authorList>
            <person name="Panyushkina A.E."/>
            <person name="Babenko V.V."/>
            <person name="Nikitina A.S."/>
            <person name="Selezneva O.V."/>
            <person name="Tsaplina I.A."/>
            <person name="Letarova M.A."/>
            <person name="Kostryukova E.S."/>
            <person name="Letarov A.V."/>
        </authorList>
    </citation>
    <scope>NUCLEOTIDE SEQUENCE [LARGE SCALE GENOMIC DNA]</scope>
    <source>
        <strain evidence="9 10">Kr1</strain>
    </source>
</reference>
<dbReference type="Gene3D" id="1.20.1440.120">
    <property type="entry name" value="Recombination protein O, C-terminal domain"/>
    <property type="match status" value="1"/>
</dbReference>
<protein>
    <recommendedName>
        <fullName evidence="2 7">DNA repair protein RecO</fullName>
    </recommendedName>
    <alternativeName>
        <fullName evidence="6 7">Recombination protein O</fullName>
    </alternativeName>
</protein>
<comment type="similarity">
    <text evidence="1 7">Belongs to the RecO family.</text>
</comment>
<dbReference type="PANTHER" id="PTHR33991">
    <property type="entry name" value="DNA REPAIR PROTEIN RECO"/>
    <property type="match status" value="1"/>
</dbReference>
<dbReference type="InterPro" id="IPR042242">
    <property type="entry name" value="RecO_C"/>
</dbReference>
<organism evidence="9 10">
    <name type="scientific">Sulfobacillus thermotolerans</name>
    <dbReference type="NCBI Taxonomy" id="338644"/>
    <lineage>
        <taxon>Bacteria</taxon>
        <taxon>Bacillati</taxon>
        <taxon>Bacillota</taxon>
        <taxon>Clostridia</taxon>
        <taxon>Eubacteriales</taxon>
        <taxon>Clostridiales Family XVII. Incertae Sedis</taxon>
        <taxon>Sulfobacillus</taxon>
    </lineage>
</organism>
<dbReference type="Pfam" id="PF02565">
    <property type="entry name" value="RecO_C"/>
    <property type="match status" value="1"/>
</dbReference>
<accession>A0ABM6RPG7</accession>
<evidence type="ECO:0000256" key="3">
    <source>
        <dbReference type="ARBA" id="ARBA00022763"/>
    </source>
</evidence>
<evidence type="ECO:0000256" key="1">
    <source>
        <dbReference type="ARBA" id="ARBA00007452"/>
    </source>
</evidence>
<evidence type="ECO:0000256" key="5">
    <source>
        <dbReference type="ARBA" id="ARBA00023204"/>
    </source>
</evidence>
<dbReference type="PANTHER" id="PTHR33991:SF1">
    <property type="entry name" value="DNA REPAIR PROTEIN RECO"/>
    <property type="match status" value="1"/>
</dbReference>
<comment type="function">
    <text evidence="7">Involved in DNA repair and RecF pathway recombination.</text>
</comment>
<dbReference type="SUPFAM" id="SSF57863">
    <property type="entry name" value="ArfGap/RecO-like zinc finger"/>
    <property type="match status" value="1"/>
</dbReference>
<sequence length="258" mass="29145">MAQYQDHMLILKSRPYRESDALITAFGLKSGKIGAIAKGTRRAKNRLAGLYPLSYTVCEIYHGRSNLDTITGTDLVEGFSGMRQDLSRLSWGMLLADLVDEMWEERDAAPAVFPWVVGGWEGLAQGANALTITLTACWHLLQLAGYYPQWETCEVCGRVPDDGPVALDPVHDRLYCTRHRPGDDHLVSVFLGTWRTWRRWMELDVNRLGQYEAKGAIGAQIFTVFRRYVQSHIGRLPRSLQFLQEVENIGVEGEDLTT</sequence>
<dbReference type="InterPro" id="IPR003717">
    <property type="entry name" value="RecO"/>
</dbReference>
<dbReference type="NCBIfam" id="TIGR00613">
    <property type="entry name" value="reco"/>
    <property type="match status" value="1"/>
</dbReference>
<keyword evidence="10" id="KW-1185">Reference proteome</keyword>
<evidence type="ECO:0000256" key="2">
    <source>
        <dbReference type="ARBA" id="ARBA00021310"/>
    </source>
</evidence>
<keyword evidence="4 7" id="KW-0233">DNA recombination</keyword>
<gene>
    <name evidence="7" type="primary">recO</name>
    <name evidence="9" type="ORF">BXT84_04015</name>
</gene>
<keyword evidence="5 7" id="KW-0234">DNA repair</keyword>
<dbReference type="InterPro" id="IPR022572">
    <property type="entry name" value="DNA_rep/recomb_RecO_N"/>
</dbReference>
<keyword evidence="3 7" id="KW-0227">DNA damage</keyword>
<evidence type="ECO:0000256" key="7">
    <source>
        <dbReference type="HAMAP-Rule" id="MF_00201"/>
    </source>
</evidence>
<evidence type="ECO:0000313" key="9">
    <source>
        <dbReference type="EMBL" id="AUW93223.1"/>
    </source>
</evidence>